<dbReference type="EMBL" id="BK032592">
    <property type="protein sequence ID" value="DAF50144.1"/>
    <property type="molecule type" value="Genomic_DNA"/>
</dbReference>
<proteinExistence type="predicted"/>
<accession>A0A8S5SGU2</accession>
<organism evidence="1">
    <name type="scientific">Siphoviridae sp. ctzyE57</name>
    <dbReference type="NCBI Taxonomy" id="2827982"/>
    <lineage>
        <taxon>Viruses</taxon>
        <taxon>Duplodnaviria</taxon>
        <taxon>Heunggongvirae</taxon>
        <taxon>Uroviricota</taxon>
        <taxon>Caudoviricetes</taxon>
    </lineage>
</organism>
<protein>
    <submittedName>
        <fullName evidence="1">Uncharacterized protein</fullName>
    </submittedName>
</protein>
<evidence type="ECO:0000313" key="1">
    <source>
        <dbReference type="EMBL" id="DAF50144.1"/>
    </source>
</evidence>
<reference evidence="1" key="1">
    <citation type="journal article" date="2021" name="Proc. Natl. Acad. Sci. U.S.A.">
        <title>A Catalog of Tens of Thousands of Viruses from Human Metagenomes Reveals Hidden Associations with Chronic Diseases.</title>
        <authorList>
            <person name="Tisza M.J."/>
            <person name="Buck C.B."/>
        </authorList>
    </citation>
    <scope>NUCLEOTIDE SEQUENCE</scope>
    <source>
        <strain evidence="1">CtzyE57</strain>
    </source>
</reference>
<sequence>MIKFITTTRPLSRCIVWPLAPLPRALARPLPALVRLSWPRLSCLHPARRAPLSWPRRLPYAAFIHAPRRPCV</sequence>
<name>A0A8S5SGU2_9CAUD</name>